<proteinExistence type="predicted"/>
<dbReference type="PANTHER" id="PTHR34406:SF1">
    <property type="entry name" value="PROTEIN YCEI"/>
    <property type="match status" value="1"/>
</dbReference>
<comment type="caution">
    <text evidence="2">The sequence shown here is derived from an EMBL/GenBank/DDBJ whole genome shotgun (WGS) entry which is preliminary data.</text>
</comment>
<dbReference type="RefSeq" id="WP_052430054.1">
    <property type="nucleotide sequence ID" value="NZ_BBLT01000003.1"/>
</dbReference>
<dbReference type="SMART" id="SM00867">
    <property type="entry name" value="YceI"/>
    <property type="match status" value="1"/>
</dbReference>
<dbReference type="STRING" id="153721.MYP_1914"/>
<dbReference type="SUPFAM" id="SSF101874">
    <property type="entry name" value="YceI-like"/>
    <property type="match status" value="1"/>
</dbReference>
<dbReference type="PANTHER" id="PTHR34406">
    <property type="entry name" value="PROTEIN YCEI"/>
    <property type="match status" value="1"/>
</dbReference>
<gene>
    <name evidence="2" type="ORF">MYP_1914</name>
</gene>
<evidence type="ECO:0000313" key="2">
    <source>
        <dbReference type="EMBL" id="GAL84686.1"/>
    </source>
</evidence>
<reference evidence="2 3" key="1">
    <citation type="submission" date="2014-09" db="EMBL/GenBank/DDBJ databases">
        <title>Sporocytophaga myxococcoides PG-01 genome sequencing.</title>
        <authorList>
            <person name="Liu L."/>
            <person name="Gao P.J."/>
            <person name="Chen G.J."/>
            <person name="Wang L.S."/>
        </authorList>
    </citation>
    <scope>NUCLEOTIDE SEQUENCE [LARGE SCALE GENOMIC DNA]</scope>
    <source>
        <strain evidence="2 3">PG-01</strain>
    </source>
</reference>
<protein>
    <submittedName>
        <fullName evidence="2">Lipid-binding protein</fullName>
    </submittedName>
</protein>
<keyword evidence="3" id="KW-1185">Reference proteome</keyword>
<feature type="domain" description="Lipid/polyisoprenoid-binding YceI-like" evidence="1">
    <location>
        <begin position="50"/>
        <end position="221"/>
    </location>
</feature>
<evidence type="ECO:0000313" key="3">
    <source>
        <dbReference type="Proteomes" id="UP000030185"/>
    </source>
</evidence>
<dbReference type="AlphaFoldDB" id="A0A098LCG2"/>
<dbReference type="InterPro" id="IPR036761">
    <property type="entry name" value="TTHA0802/YceI-like_sf"/>
</dbReference>
<evidence type="ECO:0000259" key="1">
    <source>
        <dbReference type="SMART" id="SM00867"/>
    </source>
</evidence>
<dbReference type="Gene3D" id="2.40.128.110">
    <property type="entry name" value="Lipid/polyisoprenoid-binding, YceI-like"/>
    <property type="match status" value="1"/>
</dbReference>
<organism evidence="2 3">
    <name type="scientific">Sporocytophaga myxococcoides</name>
    <dbReference type="NCBI Taxonomy" id="153721"/>
    <lineage>
        <taxon>Bacteria</taxon>
        <taxon>Pseudomonadati</taxon>
        <taxon>Bacteroidota</taxon>
        <taxon>Cytophagia</taxon>
        <taxon>Cytophagales</taxon>
        <taxon>Cytophagaceae</taxon>
        <taxon>Sporocytophaga</taxon>
    </lineage>
</organism>
<dbReference type="EMBL" id="BBLT01000003">
    <property type="protein sequence ID" value="GAL84686.1"/>
    <property type="molecule type" value="Genomic_DNA"/>
</dbReference>
<dbReference type="Pfam" id="PF04264">
    <property type="entry name" value="YceI"/>
    <property type="match status" value="1"/>
</dbReference>
<dbReference type="Proteomes" id="UP000030185">
    <property type="component" value="Unassembled WGS sequence"/>
</dbReference>
<accession>A0A098LCG2</accession>
<name>A0A098LCG2_9BACT</name>
<sequence>MMKQSHLKLLFIFSLVLLFSCETKKQESGTSDTTATATGGNAVSQEGEAVYKVDTANSSIKWTGKKVTGKHNGSIKIQSGELKVVNNVITGGTITIDMKSIKNEDLTDKESNQKLIGHLKSPDFFDVEKHPTATFEIQRLDAGKAEKEEVVTGKLTLKGKTDEISVPVKINHQGNELTAKGTTVIDRTKWDIRYGSGKFFENLGDKAIYDEVDIEFDLKATK</sequence>
<dbReference type="eggNOG" id="COG2353">
    <property type="taxonomic scope" value="Bacteria"/>
</dbReference>
<dbReference type="InterPro" id="IPR007372">
    <property type="entry name" value="Lipid/polyisoprenoid-bd_YceI"/>
</dbReference>
<dbReference type="PROSITE" id="PS51257">
    <property type="entry name" value="PROKAR_LIPOPROTEIN"/>
    <property type="match status" value="1"/>
</dbReference>